<keyword evidence="11" id="KW-1185">Reference proteome</keyword>
<dbReference type="PRINTS" id="PR00344">
    <property type="entry name" value="BCTRLSENSOR"/>
</dbReference>
<evidence type="ECO:0000256" key="1">
    <source>
        <dbReference type="ARBA" id="ARBA00000085"/>
    </source>
</evidence>
<keyword evidence="7" id="KW-0472">Membrane</keyword>
<feature type="transmembrane region" description="Helical" evidence="7">
    <location>
        <begin position="103"/>
        <end position="124"/>
    </location>
</feature>
<dbReference type="EMBL" id="FNGS01000002">
    <property type="protein sequence ID" value="SDL43519.1"/>
    <property type="molecule type" value="Genomic_DNA"/>
</dbReference>
<keyword evidence="7" id="KW-0812">Transmembrane</keyword>
<dbReference type="Proteomes" id="UP000198901">
    <property type="component" value="Unassembled WGS sequence"/>
</dbReference>
<dbReference type="Gene3D" id="3.30.565.10">
    <property type="entry name" value="Histidine kinase-like ATPase, C-terminal domain"/>
    <property type="match status" value="1"/>
</dbReference>
<evidence type="ECO:0000313" key="11">
    <source>
        <dbReference type="Proteomes" id="UP000198901"/>
    </source>
</evidence>
<dbReference type="OrthoDB" id="9806995at2"/>
<dbReference type="InterPro" id="IPR005467">
    <property type="entry name" value="His_kinase_dom"/>
</dbReference>
<feature type="transmembrane region" description="Helical" evidence="7">
    <location>
        <begin position="265"/>
        <end position="288"/>
    </location>
</feature>
<comment type="subcellular location">
    <subcellularLocation>
        <location evidence="2">Membrane</location>
    </subcellularLocation>
</comment>
<dbReference type="PANTHER" id="PTHR43065">
    <property type="entry name" value="SENSOR HISTIDINE KINASE"/>
    <property type="match status" value="1"/>
</dbReference>
<dbReference type="AlphaFoldDB" id="A0A1G9K154"/>
<dbReference type="Gene3D" id="1.10.287.130">
    <property type="match status" value="1"/>
</dbReference>
<dbReference type="GO" id="GO:0000155">
    <property type="term" value="F:phosphorelay sensor kinase activity"/>
    <property type="evidence" value="ECO:0007669"/>
    <property type="project" value="InterPro"/>
</dbReference>
<dbReference type="InterPro" id="IPR036097">
    <property type="entry name" value="HisK_dim/P_sf"/>
</dbReference>
<dbReference type="InterPro" id="IPR004358">
    <property type="entry name" value="Sig_transdc_His_kin-like_C"/>
</dbReference>
<keyword evidence="4" id="KW-0597">Phosphoprotein</keyword>
<dbReference type="PANTHER" id="PTHR43065:SF42">
    <property type="entry name" value="TWO-COMPONENT SENSOR PPRA"/>
    <property type="match status" value="1"/>
</dbReference>
<dbReference type="PROSITE" id="PS50885">
    <property type="entry name" value="HAMP"/>
    <property type="match status" value="1"/>
</dbReference>
<dbReference type="Pfam" id="PF02518">
    <property type="entry name" value="HATPase_c"/>
    <property type="match status" value="1"/>
</dbReference>
<feature type="transmembrane region" description="Helical" evidence="7">
    <location>
        <begin position="158"/>
        <end position="175"/>
    </location>
</feature>
<proteinExistence type="predicted"/>
<organism evidence="10 11">
    <name type="scientific">Siphonobacter aquaeclarae</name>
    <dbReference type="NCBI Taxonomy" id="563176"/>
    <lineage>
        <taxon>Bacteria</taxon>
        <taxon>Pseudomonadati</taxon>
        <taxon>Bacteroidota</taxon>
        <taxon>Cytophagia</taxon>
        <taxon>Cytophagales</taxon>
        <taxon>Cytophagaceae</taxon>
        <taxon>Siphonobacter</taxon>
    </lineage>
</organism>
<evidence type="ECO:0000256" key="7">
    <source>
        <dbReference type="SAM" id="Phobius"/>
    </source>
</evidence>
<dbReference type="STRING" id="563176.SAMN04488090_0839"/>
<name>A0A1G9K154_9BACT</name>
<keyword evidence="7" id="KW-1133">Transmembrane helix</keyword>
<dbReference type="SUPFAM" id="SSF55874">
    <property type="entry name" value="ATPase domain of HSP90 chaperone/DNA topoisomerase II/histidine kinase"/>
    <property type="match status" value="1"/>
</dbReference>
<keyword evidence="5" id="KW-0808">Transferase</keyword>
<dbReference type="SUPFAM" id="SSF47384">
    <property type="entry name" value="Homodimeric domain of signal transducing histidine kinase"/>
    <property type="match status" value="1"/>
</dbReference>
<accession>A0A1G9K154</accession>
<dbReference type="Pfam" id="PF00512">
    <property type="entry name" value="HisKA"/>
    <property type="match status" value="1"/>
</dbReference>
<keyword evidence="6 10" id="KW-0418">Kinase</keyword>
<dbReference type="InterPro" id="IPR003594">
    <property type="entry name" value="HATPase_dom"/>
</dbReference>
<reference evidence="10 11" key="1">
    <citation type="submission" date="2016-10" db="EMBL/GenBank/DDBJ databases">
        <authorList>
            <person name="de Groot N.N."/>
        </authorList>
    </citation>
    <scope>NUCLEOTIDE SEQUENCE [LARGE SCALE GENOMIC DNA]</scope>
    <source>
        <strain evidence="10 11">DSM 21668</strain>
    </source>
</reference>
<dbReference type="SMART" id="SM00388">
    <property type="entry name" value="HisKA"/>
    <property type="match status" value="1"/>
</dbReference>
<feature type="transmembrane region" description="Helical" evidence="7">
    <location>
        <begin position="12"/>
        <end position="29"/>
    </location>
</feature>
<dbReference type="SMART" id="SM00304">
    <property type="entry name" value="HAMP"/>
    <property type="match status" value="1"/>
</dbReference>
<evidence type="ECO:0000256" key="5">
    <source>
        <dbReference type="ARBA" id="ARBA00022679"/>
    </source>
</evidence>
<evidence type="ECO:0000256" key="3">
    <source>
        <dbReference type="ARBA" id="ARBA00012438"/>
    </source>
</evidence>
<feature type="domain" description="Histidine kinase" evidence="8">
    <location>
        <begin position="384"/>
        <end position="608"/>
    </location>
</feature>
<dbReference type="InterPro" id="IPR003660">
    <property type="entry name" value="HAMP_dom"/>
</dbReference>
<evidence type="ECO:0000313" key="10">
    <source>
        <dbReference type="EMBL" id="SDL43519.1"/>
    </source>
</evidence>
<dbReference type="Gene3D" id="6.10.340.10">
    <property type="match status" value="1"/>
</dbReference>
<feature type="transmembrane region" description="Helical" evidence="7">
    <location>
        <begin position="229"/>
        <end position="253"/>
    </location>
</feature>
<comment type="catalytic activity">
    <reaction evidence="1">
        <text>ATP + protein L-histidine = ADP + protein N-phospho-L-histidine.</text>
        <dbReference type="EC" id="2.7.13.3"/>
    </reaction>
</comment>
<dbReference type="Pfam" id="PF00672">
    <property type="entry name" value="HAMP"/>
    <property type="match status" value="1"/>
</dbReference>
<evidence type="ECO:0000256" key="4">
    <source>
        <dbReference type="ARBA" id="ARBA00022553"/>
    </source>
</evidence>
<dbReference type="CDD" id="cd06225">
    <property type="entry name" value="HAMP"/>
    <property type="match status" value="1"/>
</dbReference>
<feature type="transmembrane region" description="Helical" evidence="7">
    <location>
        <begin position="195"/>
        <end position="217"/>
    </location>
</feature>
<dbReference type="InterPro" id="IPR003661">
    <property type="entry name" value="HisK_dim/P_dom"/>
</dbReference>
<dbReference type="SMART" id="SM00387">
    <property type="entry name" value="HATPase_c"/>
    <property type="match status" value="1"/>
</dbReference>
<evidence type="ECO:0000256" key="2">
    <source>
        <dbReference type="ARBA" id="ARBA00004370"/>
    </source>
</evidence>
<dbReference type="SUPFAM" id="SSF158472">
    <property type="entry name" value="HAMP domain-like"/>
    <property type="match status" value="1"/>
</dbReference>
<gene>
    <name evidence="10" type="ORF">SAMN04488090_0839</name>
</gene>
<dbReference type="RefSeq" id="WP_093198212.1">
    <property type="nucleotide sequence ID" value="NZ_FNGS01000002.1"/>
</dbReference>
<feature type="domain" description="HAMP" evidence="9">
    <location>
        <begin position="290"/>
        <end position="342"/>
    </location>
</feature>
<dbReference type="CDD" id="cd00082">
    <property type="entry name" value="HisKA"/>
    <property type="match status" value="1"/>
</dbReference>
<dbReference type="GO" id="GO:0016020">
    <property type="term" value="C:membrane"/>
    <property type="evidence" value="ECO:0007669"/>
    <property type="project" value="UniProtKB-SubCell"/>
</dbReference>
<evidence type="ECO:0000256" key="6">
    <source>
        <dbReference type="ARBA" id="ARBA00022777"/>
    </source>
</evidence>
<dbReference type="InterPro" id="IPR036890">
    <property type="entry name" value="HATPase_C_sf"/>
</dbReference>
<evidence type="ECO:0000259" key="9">
    <source>
        <dbReference type="PROSITE" id="PS50885"/>
    </source>
</evidence>
<dbReference type="EC" id="2.7.13.3" evidence="3"/>
<evidence type="ECO:0000259" key="8">
    <source>
        <dbReference type="PROSITE" id="PS50109"/>
    </source>
</evidence>
<protein>
    <recommendedName>
        <fullName evidence="3">histidine kinase</fullName>
        <ecNumber evidence="3">2.7.13.3</ecNumber>
    </recommendedName>
</protein>
<dbReference type="PROSITE" id="PS50109">
    <property type="entry name" value="HIS_KIN"/>
    <property type="match status" value="1"/>
</dbReference>
<sequence>MNNAWFEVNVSVVGSLAGLALNTVIAAYLQSLRPRHRDATLFTQLLWLASVQYGSAAAHDFTATYWPREISGWVHALVLSCQSLYHLWFAYEIGGRCSGRERIPALTAFAAVYLTCFALFTAGIALDDLTFIPNLLLYPWIIRIYAKRSASAENKSTRLLFSGLYTWSFLLWLIWLTGNLIISGPAIGLPVRVEWHYYLLHPVQFGATVWSALVFLRYTPQATSFQAKLAGLILAALLMFIGLVPVWLAWLMSAVPGGEVVTRRMLWGFVAFIPVTTILCLRLLPAFLQRAFLAPLNRVTEGVRAVDTGELPPPLPVDIHDEIGALTRGFNHMTTSLRTHREHLEALVAERTQELEESLDTLRSTQAELIRKEKLAGLGEVAAGVAHEIQNPLNFVVNFAGLSQELSETLRTYLPPALHYLSDELSDNLKHVVDNGQRASNIVRNMLIHSHQQPEEERYCELNELADHYLTLAYEGYRTQHPEFHCRLEKVPAPDALPVAAARQDLGRVLLNLLSNAFQAVPEKGGLVRIQTEKTASGVRLIVSDNGPGVPTVLQDKIFQPFFTTRPAGTGTGLGLSICHDIVSRYGGSIRLHRGSLTEMIIELPGLS</sequence>
<feature type="transmembrane region" description="Helical" evidence="7">
    <location>
        <begin position="130"/>
        <end position="146"/>
    </location>
</feature>